<feature type="compositionally biased region" description="Basic and acidic residues" evidence="1">
    <location>
        <begin position="76"/>
        <end position="85"/>
    </location>
</feature>
<dbReference type="AlphaFoldDB" id="A0A6A6XH23"/>
<feature type="compositionally biased region" description="Basic and acidic residues" evidence="1">
    <location>
        <begin position="93"/>
        <end position="126"/>
    </location>
</feature>
<dbReference type="InterPro" id="IPR053203">
    <property type="entry name" value="Cisplatin_resist-associated"/>
</dbReference>
<dbReference type="PANTHER" id="PTHR34693:SF3">
    <property type="match status" value="1"/>
</dbReference>
<dbReference type="PANTHER" id="PTHR34693">
    <property type="entry name" value="PROTEIN PAR32"/>
    <property type="match status" value="1"/>
</dbReference>
<reference evidence="2" key="1">
    <citation type="journal article" date="2020" name="Stud. Mycol.">
        <title>101 Dothideomycetes genomes: a test case for predicting lifestyles and emergence of pathogens.</title>
        <authorList>
            <person name="Haridas S."/>
            <person name="Albert R."/>
            <person name="Binder M."/>
            <person name="Bloem J."/>
            <person name="Labutti K."/>
            <person name="Salamov A."/>
            <person name="Andreopoulos B."/>
            <person name="Baker S."/>
            <person name="Barry K."/>
            <person name="Bills G."/>
            <person name="Bluhm B."/>
            <person name="Cannon C."/>
            <person name="Castanera R."/>
            <person name="Culley D."/>
            <person name="Daum C."/>
            <person name="Ezra D."/>
            <person name="Gonzalez J."/>
            <person name="Henrissat B."/>
            <person name="Kuo A."/>
            <person name="Liang C."/>
            <person name="Lipzen A."/>
            <person name="Lutzoni F."/>
            <person name="Magnuson J."/>
            <person name="Mondo S."/>
            <person name="Nolan M."/>
            <person name="Ohm R."/>
            <person name="Pangilinan J."/>
            <person name="Park H.-J."/>
            <person name="Ramirez L."/>
            <person name="Alfaro M."/>
            <person name="Sun H."/>
            <person name="Tritt A."/>
            <person name="Yoshinaga Y."/>
            <person name="Zwiers L.-H."/>
            <person name="Turgeon B."/>
            <person name="Goodwin S."/>
            <person name="Spatafora J."/>
            <person name="Crous P."/>
            <person name="Grigoriev I."/>
        </authorList>
    </citation>
    <scope>NUCLEOTIDE SEQUENCE</scope>
    <source>
        <strain evidence="2">CBS 109.77</strain>
    </source>
</reference>
<feature type="region of interest" description="Disordered" evidence="1">
    <location>
        <begin position="1"/>
        <end position="139"/>
    </location>
</feature>
<evidence type="ECO:0000256" key="1">
    <source>
        <dbReference type="SAM" id="MobiDB-lite"/>
    </source>
</evidence>
<dbReference type="Pfam" id="PF12223">
    <property type="entry name" value="DUF3602"/>
    <property type="match status" value="1"/>
</dbReference>
<name>A0A6A6XH23_9PLEO</name>
<keyword evidence="3" id="KW-1185">Reference proteome</keyword>
<dbReference type="EMBL" id="MU001847">
    <property type="protein sequence ID" value="KAF2795830.1"/>
    <property type="molecule type" value="Genomic_DNA"/>
</dbReference>
<dbReference type="InterPro" id="IPR022024">
    <property type="entry name" value="DUF3602"/>
</dbReference>
<gene>
    <name evidence="2" type="ORF">K505DRAFT_323795</name>
</gene>
<sequence length="139" mass="14782">MSDAPIVSTGRGGRGNIGPDAHVYTDGGIVREGIQGESVDGSYSTGRGGAGNLTKSPRVGPQSEGRRSGDFIPETALREHQENFHTGRGGEGNVHKEKYGGHSHSPERKTLGDKVKSVFKHDKKPEPSPLANEEPLTQN</sequence>
<evidence type="ECO:0000313" key="3">
    <source>
        <dbReference type="Proteomes" id="UP000799757"/>
    </source>
</evidence>
<accession>A0A6A6XH23</accession>
<dbReference type="OrthoDB" id="2537432at2759"/>
<evidence type="ECO:0000313" key="2">
    <source>
        <dbReference type="EMBL" id="KAF2795830.1"/>
    </source>
</evidence>
<dbReference type="Proteomes" id="UP000799757">
    <property type="component" value="Unassembled WGS sequence"/>
</dbReference>
<organism evidence="2 3">
    <name type="scientific">Melanomma pulvis-pyrius CBS 109.77</name>
    <dbReference type="NCBI Taxonomy" id="1314802"/>
    <lineage>
        <taxon>Eukaryota</taxon>
        <taxon>Fungi</taxon>
        <taxon>Dikarya</taxon>
        <taxon>Ascomycota</taxon>
        <taxon>Pezizomycotina</taxon>
        <taxon>Dothideomycetes</taxon>
        <taxon>Pleosporomycetidae</taxon>
        <taxon>Pleosporales</taxon>
        <taxon>Melanommataceae</taxon>
        <taxon>Melanomma</taxon>
    </lineage>
</organism>
<proteinExistence type="predicted"/>
<protein>
    <submittedName>
        <fullName evidence="2">Uncharacterized protein</fullName>
    </submittedName>
</protein>